<reference evidence="1 2" key="1">
    <citation type="submission" date="2022-01" db="EMBL/GenBank/DDBJ databases">
        <authorList>
            <person name="Won M."/>
            <person name="Kim S.-J."/>
            <person name="Kwon S.-W."/>
        </authorList>
    </citation>
    <scope>NUCLEOTIDE SEQUENCE [LARGE SCALE GENOMIC DNA]</scope>
    <source>
        <strain evidence="1 2">KCTC 23505</strain>
    </source>
</reference>
<proteinExistence type="predicted"/>
<dbReference type="SUPFAM" id="SSF51004">
    <property type="entry name" value="C-terminal (heme d1) domain of cytochrome cd1-nitrite reductase"/>
    <property type="match status" value="1"/>
</dbReference>
<organism evidence="1 2">
    <name type="scientific">Acidiphilium iwatense</name>
    <dbReference type="NCBI Taxonomy" id="768198"/>
    <lineage>
        <taxon>Bacteria</taxon>
        <taxon>Pseudomonadati</taxon>
        <taxon>Pseudomonadota</taxon>
        <taxon>Alphaproteobacteria</taxon>
        <taxon>Acetobacterales</taxon>
        <taxon>Acidocellaceae</taxon>
        <taxon>Acidiphilium</taxon>
    </lineage>
</organism>
<dbReference type="InterPro" id="IPR015943">
    <property type="entry name" value="WD40/YVTN_repeat-like_dom_sf"/>
</dbReference>
<sequence>MKLTEMKSSVLSAAMRMLGTFAFGCLLTAGVGVAATTSLPLKEAHPDIPLAGKPNRFDYESIDPQRRLLFIAHLGSGIVTVVDLHTNSVVANIRGVPGVHGVLAVPSLNEVFATATDQNRVDVISETDFHIIAHAPAGVYPDGMTYAPREHELFISDEAGQTETVVDTRTNKRVATIRMGGEVGNSQYDPVTHQVFVDVQTRDEIVAIDPRTDKIVHRYRLPEACNDDHSLLLDSPARLGFVACDGNAKLLVVDMNTMHVLSIHKTGRGPDVLAFDAGLQRLYVASESGVVAVFHLKGNKLHLLGRNYLAGEAHSVAVDPQTHEVYFPLQNIGGKGVLRIM</sequence>
<dbReference type="RefSeq" id="WP_235706187.1">
    <property type="nucleotide sequence ID" value="NZ_JAKGBZ010000097.1"/>
</dbReference>
<dbReference type="PANTHER" id="PTHR47197">
    <property type="entry name" value="PROTEIN NIRF"/>
    <property type="match status" value="1"/>
</dbReference>
<name>A0ABS9E1K1_9PROT</name>
<evidence type="ECO:0000313" key="1">
    <source>
        <dbReference type="EMBL" id="MCF3948877.1"/>
    </source>
</evidence>
<protein>
    <submittedName>
        <fullName evidence="1">YncE family protein</fullName>
    </submittedName>
</protein>
<dbReference type="InterPro" id="IPR051200">
    <property type="entry name" value="Host-pathogen_enzymatic-act"/>
</dbReference>
<accession>A0ABS9E1K1</accession>
<dbReference type="EMBL" id="JAKGBZ010000097">
    <property type="protein sequence ID" value="MCF3948877.1"/>
    <property type="molecule type" value="Genomic_DNA"/>
</dbReference>
<keyword evidence="2" id="KW-1185">Reference proteome</keyword>
<evidence type="ECO:0000313" key="2">
    <source>
        <dbReference type="Proteomes" id="UP001521209"/>
    </source>
</evidence>
<feature type="non-terminal residue" evidence="1">
    <location>
        <position position="341"/>
    </location>
</feature>
<dbReference type="Proteomes" id="UP001521209">
    <property type="component" value="Unassembled WGS sequence"/>
</dbReference>
<dbReference type="PANTHER" id="PTHR47197:SF3">
    <property type="entry name" value="DIHYDRO-HEME D1 DEHYDROGENASE"/>
    <property type="match status" value="1"/>
</dbReference>
<dbReference type="InterPro" id="IPR011048">
    <property type="entry name" value="Haem_d1_sf"/>
</dbReference>
<comment type="caution">
    <text evidence="1">The sequence shown here is derived from an EMBL/GenBank/DDBJ whole genome shotgun (WGS) entry which is preliminary data.</text>
</comment>
<dbReference type="Gene3D" id="2.130.10.10">
    <property type="entry name" value="YVTN repeat-like/Quinoprotein amine dehydrogenase"/>
    <property type="match status" value="2"/>
</dbReference>
<gene>
    <name evidence="1" type="ORF">L2A60_19735</name>
</gene>